<dbReference type="PANTHER" id="PTHR13939">
    <property type="entry name" value="NICOTINAMIDE-NUCLEOTIDE AMIDOHYDROLASE PNCC"/>
    <property type="match status" value="1"/>
</dbReference>
<dbReference type="Pfam" id="PF04203">
    <property type="entry name" value="Sortase"/>
    <property type="match status" value="1"/>
</dbReference>
<evidence type="ECO:0000256" key="1">
    <source>
        <dbReference type="ARBA" id="ARBA00022801"/>
    </source>
</evidence>
<evidence type="ECO:0000256" key="3">
    <source>
        <dbReference type="SAM" id="MobiDB-lite"/>
    </source>
</evidence>
<dbReference type="SUPFAM" id="SSF63817">
    <property type="entry name" value="Sortase"/>
    <property type="match status" value="1"/>
</dbReference>
<evidence type="ECO:0000256" key="2">
    <source>
        <dbReference type="PIRSR" id="PIRSR605754-1"/>
    </source>
</evidence>
<feature type="active site" description="Acyl-thioester intermediate" evidence="2">
    <location>
        <position position="507"/>
    </location>
</feature>
<dbReference type="PANTHER" id="PTHR13939:SF0">
    <property type="entry name" value="NMN AMIDOHYDROLASE-LIKE PROTEIN YFAY"/>
    <property type="match status" value="1"/>
</dbReference>
<feature type="compositionally biased region" description="Acidic residues" evidence="3">
    <location>
        <begin position="651"/>
        <end position="682"/>
    </location>
</feature>
<organism evidence="4">
    <name type="scientific">uncultured Anaerotruncus sp</name>
    <dbReference type="NCBI Taxonomy" id="905011"/>
    <lineage>
        <taxon>Bacteria</taxon>
        <taxon>Bacillati</taxon>
        <taxon>Bacillota</taxon>
        <taxon>Clostridia</taxon>
        <taxon>Eubacteriales</taxon>
        <taxon>Oscillospiraceae</taxon>
        <taxon>Anaerotruncus</taxon>
        <taxon>environmental samples</taxon>
    </lineage>
</organism>
<feature type="compositionally biased region" description="Low complexity" evidence="3">
    <location>
        <begin position="565"/>
        <end position="650"/>
    </location>
</feature>
<dbReference type="InterPro" id="IPR050101">
    <property type="entry name" value="CinA"/>
</dbReference>
<proteinExistence type="predicted"/>
<dbReference type="AlphaFoldDB" id="A0A6N2UDD3"/>
<dbReference type="EMBL" id="CACRSL010000003">
    <property type="protein sequence ID" value="VYT14843.1"/>
    <property type="molecule type" value="Genomic_DNA"/>
</dbReference>
<dbReference type="NCBIfam" id="TIGR03064">
    <property type="entry name" value="sortase_srtB"/>
    <property type="match status" value="1"/>
</dbReference>
<reference evidence="4" key="1">
    <citation type="submission" date="2019-11" db="EMBL/GenBank/DDBJ databases">
        <authorList>
            <person name="Feng L."/>
        </authorList>
    </citation>
    <scope>NUCLEOTIDE SEQUENCE</scope>
    <source>
        <strain evidence="4">AundefinedLFYP135</strain>
    </source>
</reference>
<dbReference type="InterPro" id="IPR036425">
    <property type="entry name" value="MoaB/Mog-like_dom_sf"/>
</dbReference>
<dbReference type="NCBIfam" id="TIGR02669">
    <property type="entry name" value="SpoIID_LytB"/>
    <property type="match status" value="1"/>
</dbReference>
<name>A0A6N2UDD3_9FIRM</name>
<gene>
    <name evidence="4" type="primary">lytB_1</name>
    <name evidence="4" type="ORF">AULFYP135_01838</name>
</gene>
<dbReference type="GO" id="GO:0016787">
    <property type="term" value="F:hydrolase activity"/>
    <property type="evidence" value="ECO:0007669"/>
    <property type="project" value="UniProtKB-KW"/>
</dbReference>
<dbReference type="InterPro" id="IPR013486">
    <property type="entry name" value="SpoIID/LytB"/>
</dbReference>
<dbReference type="Gene3D" id="3.40.980.10">
    <property type="entry name" value="MoaB/Mog-like domain"/>
    <property type="match status" value="1"/>
</dbReference>
<dbReference type="InterPro" id="IPR005754">
    <property type="entry name" value="Sortase"/>
</dbReference>
<dbReference type="Gene3D" id="2.40.260.10">
    <property type="entry name" value="Sortase"/>
    <property type="match status" value="1"/>
</dbReference>
<dbReference type="InterPro" id="IPR023365">
    <property type="entry name" value="Sortase_dom-sf"/>
</dbReference>
<accession>A0A6N2UDD3</accession>
<sequence length="948" mass="103022">MIAEILSLSAPCLGSQESALAGVLKRELALFGVQLNHLTECGQNQGALQNALTEAMERSDMILAVGGIDPEPTIKSTLCEGLDLPTLLHMPTLEAIQRECLRRGIPFDDKVQEGANLPEVCVVFPLSPGGLTPGFAISAGKQCVIVLPGEEEQLWPLVLDGVLPYAAKFAGVFSATQTVESPHTPQEVEFCLTDLPVPEGLAVSAYSRGGSTRVRLTAVAGTRKDAQALCDGFLPQLEERLGRMAAPPPPPPERDTPDLREASFLTRMRAAILPRKEDPLGEKIRKLVFLAAMVCFLGAGTYLAHYYYTAYENKSMIDRLEGIKDNSDVSVSGYPEGYLPRFAALYDINPDLVGWLEIPGTLINFPVVQGKDNEYYLKRDFNDKQNRHGTPFLDFRNSLNSPDDNLVIYGHNMRDGQMFGDIVKYQKLDFYKEHPVITFDSVFQEADYKIVSVFVASAAESFEYHNFLNAADENDFYKFVDEIYNRSLIDTGVDVEYGDELLTLSTCTYEFTDARLAVVARKVRHGESATVDTSGAKMNPNPLMPDIWYQTYGGNKPANAATHRPSSSSAAPSSSSSSQPPASSSSAPNSSSSAPAVSSSSVPPVSSSSEAPSSSSEPPASSSSEAPSSSSSLPPESSSSELPPSSSSVPEEPEEPSSSEIDVIEPVEDEPEEEPPDIDEDDRLSVTSGGEVVEDDAYTIVSQIVQNESRGNLLPEATKAQAVATYSYIKYNNAKGVSPSVILREDISPAVERAVSSVIGEGVYYKGRIANTVYHSTGAGKTTTSQSVWGTALPYLVSVDSPWDEDSPYYKNTYTISRDAFAELVLDTYGIDLEEYGDPEDWIEIDEDRLEPGGYVGRVYLGGEYKSQGGKVPKGTLINGRGIREQLLNFGLKSTCFEVKYRSGKFVFTTYGYGHGVGMSQFGANGMAAEGYTYKEILEHYYPGTTIK</sequence>
<evidence type="ECO:0000313" key="4">
    <source>
        <dbReference type="EMBL" id="VYT14843.1"/>
    </source>
</evidence>
<dbReference type="GO" id="GO:0030435">
    <property type="term" value="P:sporulation resulting in formation of a cellular spore"/>
    <property type="evidence" value="ECO:0007669"/>
    <property type="project" value="InterPro"/>
</dbReference>
<feature type="region of interest" description="Disordered" evidence="3">
    <location>
        <begin position="555"/>
        <end position="685"/>
    </location>
</feature>
<keyword evidence="1" id="KW-0378">Hydrolase</keyword>
<dbReference type="SUPFAM" id="SSF53218">
    <property type="entry name" value="Molybdenum cofactor biosynthesis proteins"/>
    <property type="match status" value="1"/>
</dbReference>
<dbReference type="InterPro" id="IPR009835">
    <property type="entry name" value="SrtB"/>
</dbReference>
<feature type="active site" description="Proton donor/acceptor" evidence="2">
    <location>
        <position position="411"/>
    </location>
</feature>
<dbReference type="CDD" id="cd05826">
    <property type="entry name" value="Sortase_B"/>
    <property type="match status" value="1"/>
</dbReference>
<protein>
    <submittedName>
        <fullName evidence="4">Amidase enhancer</fullName>
    </submittedName>
</protein>